<keyword evidence="2" id="KW-1185">Reference proteome</keyword>
<reference evidence="2" key="1">
    <citation type="journal article" date="2019" name="Int. J. Syst. Evol. Microbiol.">
        <title>The Global Catalogue of Microorganisms (GCM) 10K type strain sequencing project: providing services to taxonomists for standard genome sequencing and annotation.</title>
        <authorList>
            <consortium name="The Broad Institute Genomics Platform"/>
            <consortium name="The Broad Institute Genome Sequencing Center for Infectious Disease"/>
            <person name="Wu L."/>
            <person name="Ma J."/>
        </authorList>
    </citation>
    <scope>NUCLEOTIDE SEQUENCE [LARGE SCALE GENOMIC DNA]</scope>
    <source>
        <strain evidence="2">CCM 7224</strain>
    </source>
</reference>
<name>A0ABV9UKY6_9ACTN</name>
<dbReference type="EMBL" id="JBHSIZ010000015">
    <property type="protein sequence ID" value="MFC4957110.1"/>
    <property type="molecule type" value="Genomic_DNA"/>
</dbReference>
<sequence length="119" mass="12857">MQRKPIDLTRLGTLRCAIAPEPRLDMDGEVRRDRDGNPLWVTSVAVRQLESRTVDTLDVVTPLKPTGLVEGGEVKITNLWANDWEIDGRKGVSFRADAITPAPVSVPAGPARGSKGDAA</sequence>
<protein>
    <recommendedName>
        <fullName evidence="3">Regulatory protein</fullName>
    </recommendedName>
</protein>
<evidence type="ECO:0000313" key="2">
    <source>
        <dbReference type="Proteomes" id="UP001595834"/>
    </source>
</evidence>
<dbReference type="Proteomes" id="UP001595834">
    <property type="component" value="Unassembled WGS sequence"/>
</dbReference>
<accession>A0ABV9UKY6</accession>
<organism evidence="1 2">
    <name type="scientific">Streptomyces mauvecolor</name>
    <dbReference type="NCBI Taxonomy" id="58345"/>
    <lineage>
        <taxon>Bacteria</taxon>
        <taxon>Bacillati</taxon>
        <taxon>Actinomycetota</taxon>
        <taxon>Actinomycetes</taxon>
        <taxon>Kitasatosporales</taxon>
        <taxon>Streptomycetaceae</taxon>
        <taxon>Streptomyces</taxon>
    </lineage>
</organism>
<proteinExistence type="predicted"/>
<gene>
    <name evidence="1" type="ORF">ACFPFX_12505</name>
</gene>
<comment type="caution">
    <text evidence="1">The sequence shown here is derived from an EMBL/GenBank/DDBJ whole genome shotgun (WGS) entry which is preliminary data.</text>
</comment>
<evidence type="ECO:0000313" key="1">
    <source>
        <dbReference type="EMBL" id="MFC4957110.1"/>
    </source>
</evidence>
<evidence type="ECO:0008006" key="3">
    <source>
        <dbReference type="Google" id="ProtNLM"/>
    </source>
</evidence>